<protein>
    <submittedName>
        <fullName evidence="2">Putative secreted protein</fullName>
    </submittedName>
</protein>
<feature type="signal peptide" evidence="1">
    <location>
        <begin position="1"/>
        <end position="21"/>
    </location>
</feature>
<accession>A0A224Y4J9</accession>
<evidence type="ECO:0000313" key="2">
    <source>
        <dbReference type="EMBL" id="JAW15399.1"/>
    </source>
</evidence>
<evidence type="ECO:0000256" key="1">
    <source>
        <dbReference type="SAM" id="SignalP"/>
    </source>
</evidence>
<keyword evidence="1" id="KW-0732">Signal</keyword>
<dbReference type="AlphaFoldDB" id="A0A224Y4J9"/>
<reference evidence="2" key="1">
    <citation type="journal article" date="2018" name="PLoS Negl. Trop. Dis.">
        <title>An insight into the salivary gland and fat body transcriptome of Panstrongylus lignarius (Hemiptera: Heteroptera), the main vector of Chagas disease in Peru.</title>
        <authorList>
            <person name="Nevoa J.C."/>
            <person name="Mendes M.T."/>
            <person name="da Silva M.V."/>
            <person name="Soares S.C."/>
            <person name="Oliveira C.J.F."/>
            <person name="Ribeiro J.M.C."/>
        </authorList>
    </citation>
    <scope>NUCLEOTIDE SEQUENCE</scope>
</reference>
<proteinExistence type="predicted"/>
<organism evidence="2">
    <name type="scientific">Panstrongylus lignarius</name>
    <dbReference type="NCBI Taxonomy" id="156445"/>
    <lineage>
        <taxon>Eukaryota</taxon>
        <taxon>Metazoa</taxon>
        <taxon>Ecdysozoa</taxon>
        <taxon>Arthropoda</taxon>
        <taxon>Hexapoda</taxon>
        <taxon>Insecta</taxon>
        <taxon>Pterygota</taxon>
        <taxon>Neoptera</taxon>
        <taxon>Paraneoptera</taxon>
        <taxon>Hemiptera</taxon>
        <taxon>Heteroptera</taxon>
        <taxon>Panheteroptera</taxon>
        <taxon>Cimicomorpha</taxon>
        <taxon>Reduviidae</taxon>
        <taxon>Triatominae</taxon>
        <taxon>Panstrongylus</taxon>
    </lineage>
</organism>
<sequence length="84" mass="9550">MMVFLALKLSRLLILPAHRSSHPCQSFHIYDNYSVAYSLLNSILKVLQLNDALWYLNYLLGKRNPDNSIQGKGFLTTHVASDIS</sequence>
<dbReference type="EMBL" id="GFTR01001027">
    <property type="protein sequence ID" value="JAW15399.1"/>
    <property type="molecule type" value="Transcribed_RNA"/>
</dbReference>
<feature type="chain" id="PRO_5012375221" evidence="1">
    <location>
        <begin position="22"/>
        <end position="84"/>
    </location>
</feature>
<name>A0A224Y4J9_9HEMI</name>